<comment type="caution">
    <text evidence="3">The sequence shown here is derived from an EMBL/GenBank/DDBJ whole genome shotgun (WGS) entry which is preliminary data.</text>
</comment>
<reference evidence="4" key="1">
    <citation type="journal article" date="2019" name="Int. J. Syst. Evol. Microbiol.">
        <title>The Global Catalogue of Microorganisms (GCM) 10K type strain sequencing project: providing services to taxonomists for standard genome sequencing and annotation.</title>
        <authorList>
            <consortium name="The Broad Institute Genomics Platform"/>
            <consortium name="The Broad Institute Genome Sequencing Center for Infectious Disease"/>
            <person name="Wu L."/>
            <person name="Ma J."/>
        </authorList>
    </citation>
    <scope>NUCLEOTIDE SEQUENCE [LARGE SCALE GENOMIC DNA]</scope>
    <source>
        <strain evidence="4">CGMCC 4.1469</strain>
    </source>
</reference>
<feature type="transmembrane region" description="Helical" evidence="2">
    <location>
        <begin position="210"/>
        <end position="236"/>
    </location>
</feature>
<protein>
    <submittedName>
        <fullName evidence="3">DUF6350 family protein</fullName>
    </submittedName>
</protein>
<keyword evidence="4" id="KW-1185">Reference proteome</keyword>
<feature type="transmembrane region" description="Helical" evidence="2">
    <location>
        <begin position="119"/>
        <end position="136"/>
    </location>
</feature>
<dbReference type="EMBL" id="JBHSOD010000082">
    <property type="protein sequence ID" value="MFC5890453.1"/>
    <property type="molecule type" value="Genomic_DNA"/>
</dbReference>
<feature type="transmembrane region" description="Helical" evidence="2">
    <location>
        <begin position="29"/>
        <end position="49"/>
    </location>
</feature>
<organism evidence="3 4">
    <name type="scientific">Kitasatospora aburaviensis</name>
    <dbReference type="NCBI Taxonomy" id="67265"/>
    <lineage>
        <taxon>Bacteria</taxon>
        <taxon>Bacillati</taxon>
        <taxon>Actinomycetota</taxon>
        <taxon>Actinomycetes</taxon>
        <taxon>Kitasatosporales</taxon>
        <taxon>Streptomycetaceae</taxon>
        <taxon>Kitasatospora</taxon>
    </lineage>
</organism>
<feature type="transmembrane region" description="Helical" evidence="2">
    <location>
        <begin position="256"/>
        <end position="276"/>
    </location>
</feature>
<feature type="transmembrane region" description="Helical" evidence="2">
    <location>
        <begin position="389"/>
        <end position="410"/>
    </location>
</feature>
<dbReference type="InterPro" id="IPR045931">
    <property type="entry name" value="DUF6350"/>
</dbReference>
<dbReference type="Proteomes" id="UP001596067">
    <property type="component" value="Unassembled WGS sequence"/>
</dbReference>
<feature type="transmembrane region" description="Helical" evidence="2">
    <location>
        <begin position="430"/>
        <end position="451"/>
    </location>
</feature>
<evidence type="ECO:0000313" key="4">
    <source>
        <dbReference type="Proteomes" id="UP001596067"/>
    </source>
</evidence>
<evidence type="ECO:0000256" key="1">
    <source>
        <dbReference type="SAM" id="MobiDB-lite"/>
    </source>
</evidence>
<keyword evidence="2" id="KW-1133">Transmembrane helix</keyword>
<keyword evidence="2" id="KW-0812">Transmembrane</keyword>
<feature type="region of interest" description="Disordered" evidence="1">
    <location>
        <begin position="506"/>
        <end position="538"/>
    </location>
</feature>
<sequence length="538" mass="52396">MTQLMGRPIVEVPGELGARPVLADLLTGARTALLGLAAVAVPVLALWVVTPYADDGAAGAVRLAGALWLLGHGAPVLRGAAQAPLTVTPLLLGLLAVVQLRRAGARVAARRGPRPRWGGPWAVCCGYCGVALAVVAQCAGPGLFRARVLPDVLVVAALAAAATRSGARAARRPGPGGGVAGPGWPGHWRHWLDRVPWWARPDGGAPAVRAAALAAGTGLLAAGALVVAVAAVLAAVDGAGPATAALGRGPAAVAGLLLLSLAVLPNAVVWGAAYALGPGFAVGEGTVVAPDGAVLGPLPDFPLFALVAEPGAGGWRLAACTLPALAGVVPALMLGRAAAAGPRWPYGGEPDVRGGDGRGPEGGGSEDYGLDEPDPSDPSSAVTGPWHPVATAVAVLAAALLTGAAAAVLGRLAGGALAGGRMAELGPVPWRTGLAAAGWLAAVAVPVALLARARALAGAAAEEGAGTGPGPVGAVGRAVVPFTGRVRRGGLRVRARAHGLVLRLSGSPAAPDAVDGPDGPAARSTAPAAPTPEQPGTG</sequence>
<evidence type="ECO:0000313" key="3">
    <source>
        <dbReference type="EMBL" id="MFC5890453.1"/>
    </source>
</evidence>
<feature type="transmembrane region" description="Helical" evidence="2">
    <location>
        <begin position="80"/>
        <end position="98"/>
    </location>
</feature>
<keyword evidence="2" id="KW-0472">Membrane</keyword>
<evidence type="ECO:0000256" key="2">
    <source>
        <dbReference type="SAM" id="Phobius"/>
    </source>
</evidence>
<feature type="region of interest" description="Disordered" evidence="1">
    <location>
        <begin position="345"/>
        <end position="384"/>
    </location>
</feature>
<proteinExistence type="predicted"/>
<dbReference type="RefSeq" id="WP_313764138.1">
    <property type="nucleotide sequence ID" value="NZ_BAAAVH010000120.1"/>
</dbReference>
<feature type="compositionally biased region" description="Basic and acidic residues" evidence="1">
    <location>
        <begin position="350"/>
        <end position="359"/>
    </location>
</feature>
<gene>
    <name evidence="3" type="ORF">ACFP0N_36415</name>
</gene>
<dbReference type="Pfam" id="PF19877">
    <property type="entry name" value="DUF6350"/>
    <property type="match status" value="1"/>
</dbReference>
<accession>A0ABW1FBT3</accession>
<name>A0ABW1FBT3_9ACTN</name>
<feature type="compositionally biased region" description="Pro residues" evidence="1">
    <location>
        <begin position="529"/>
        <end position="538"/>
    </location>
</feature>